<feature type="compositionally biased region" description="Low complexity" evidence="1">
    <location>
        <begin position="51"/>
        <end position="61"/>
    </location>
</feature>
<dbReference type="Proteomes" id="UP000193380">
    <property type="component" value="Unassembled WGS sequence"/>
</dbReference>
<evidence type="ECO:0000313" key="4">
    <source>
        <dbReference type="Proteomes" id="UP000193380"/>
    </source>
</evidence>
<dbReference type="PaxDb" id="8022-A0A060VZR4"/>
<dbReference type="FunFam" id="2.30.29.30:FF:000083">
    <property type="entry name" value="Pleckstrin homology domain-containing family A member 5"/>
    <property type="match status" value="1"/>
</dbReference>
<feature type="compositionally biased region" description="Polar residues" evidence="1">
    <location>
        <begin position="228"/>
        <end position="238"/>
    </location>
</feature>
<sequence>MSALCDPVLLSLFLTRPGGRMSNPQQADLRPSSTISEASTAVTNSTVDTTSGSKGSRSSGRVHSFGKREQSIKRNPNVPVVVRGWLYKQDGSGMRLWKRKWFVLADYCLFYYKDSREESVLGSIPLPSYVVSAVEPEDHISRKYAFKANHTGMRSYIYNRSTVIDSQAEHGGMRTYFFSADTQEDVNGWVKAMNQAALMQNQTDSLKRPSETSEKSEMPNTSERKGVPQTNHVNNYTKTSREPRADPHLHSDGVVLEPADIRETEERRSFRNDTLNPITSKIPSLGGGSVEIEMDAVPPNSLPPLPSLTPDSASAPTSAPPSRAPSRAPSRGAFTLPPGACLRNGTPTPEPNGMGTGTYQRATLTPQVVDTQRQVQRRSALEQVEHWVKVQKAEHKGPPSRGGTLPRHSPPTAARQGEYKYAQDRLSHFRLGPSDPQGTGARDGGGIGGPGTVWQLYEWQQRHQFRHGSPTAPLYTPAPDYPFGPRPPSTVPPSAPRPSSEVPRCVSVPPDPSDILPPGPQSSRALSPPRRPHTPANRVVVMPQGGRDALDMPVAGSPRRAKSQLLKCVWVVFARLPPSRDGPCLPPTTSHTRSARPAFTGKRPFTPYFVETPLAVITALSLLGYDATSLAHLYLGNFSHSSLQILSSSVRLDGEHRCTDIFRSLQRCLIRISLYLALLIFPSILTSLPESVAEKHCHSMKLPPPCFTVVLVVPNFFHLRMMEATVFLGTFNAADIFWCPSPDLCLDTILSLGSTDNSFDLMSWFLL</sequence>
<feature type="region of interest" description="Disordered" evidence="1">
    <location>
        <begin position="21"/>
        <end position="70"/>
    </location>
</feature>
<dbReference type="Pfam" id="PF00169">
    <property type="entry name" value="PH"/>
    <property type="match status" value="1"/>
</dbReference>
<feature type="compositionally biased region" description="Polar residues" evidence="1">
    <location>
        <begin position="22"/>
        <end position="50"/>
    </location>
</feature>
<dbReference type="PANTHER" id="PTHR12752">
    <property type="entry name" value="PHOSPHOINOSITOL 3-PHOSPHATE-BINDING PROTEIN"/>
    <property type="match status" value="1"/>
</dbReference>
<evidence type="ECO:0000256" key="1">
    <source>
        <dbReference type="SAM" id="MobiDB-lite"/>
    </source>
</evidence>
<feature type="compositionally biased region" description="Polar residues" evidence="1">
    <location>
        <begin position="272"/>
        <end position="282"/>
    </location>
</feature>
<reference evidence="3" key="1">
    <citation type="journal article" date="2014" name="Nat. Commun.">
        <title>The rainbow trout genome provides novel insights into evolution after whole-genome duplication in vertebrates.</title>
        <authorList>
            <person name="Berthelot C."/>
            <person name="Brunet F."/>
            <person name="Chalopin D."/>
            <person name="Juanchich A."/>
            <person name="Bernard M."/>
            <person name="Noel B."/>
            <person name="Bento P."/>
            <person name="Da Silva C."/>
            <person name="Labadie K."/>
            <person name="Alberti A."/>
            <person name="Aury J.M."/>
            <person name="Louis A."/>
            <person name="Dehais P."/>
            <person name="Bardou P."/>
            <person name="Montfort J."/>
            <person name="Klopp C."/>
            <person name="Cabau C."/>
            <person name="Gaspin C."/>
            <person name="Thorgaard G.H."/>
            <person name="Boussaha M."/>
            <person name="Quillet E."/>
            <person name="Guyomard R."/>
            <person name="Galiana D."/>
            <person name="Bobe J."/>
            <person name="Volff J.N."/>
            <person name="Genet C."/>
            <person name="Wincker P."/>
            <person name="Jaillon O."/>
            <person name="Roest Crollius H."/>
            <person name="Guiguen Y."/>
        </authorList>
    </citation>
    <scope>NUCLEOTIDE SEQUENCE [LARGE SCALE GENOMIC DNA]</scope>
</reference>
<feature type="compositionally biased region" description="Polar residues" evidence="1">
    <location>
        <begin position="357"/>
        <end position="366"/>
    </location>
</feature>
<reference evidence="3" key="2">
    <citation type="submission" date="2014-03" db="EMBL/GenBank/DDBJ databases">
        <authorList>
            <person name="Genoscope - CEA"/>
        </authorList>
    </citation>
    <scope>NUCLEOTIDE SEQUENCE</scope>
</reference>
<organism evidence="3 4">
    <name type="scientific">Oncorhynchus mykiss</name>
    <name type="common">Rainbow trout</name>
    <name type="synonym">Salmo gairdneri</name>
    <dbReference type="NCBI Taxonomy" id="8022"/>
    <lineage>
        <taxon>Eukaryota</taxon>
        <taxon>Metazoa</taxon>
        <taxon>Chordata</taxon>
        <taxon>Craniata</taxon>
        <taxon>Vertebrata</taxon>
        <taxon>Euteleostomi</taxon>
        <taxon>Actinopterygii</taxon>
        <taxon>Neopterygii</taxon>
        <taxon>Teleostei</taxon>
        <taxon>Protacanthopterygii</taxon>
        <taxon>Salmoniformes</taxon>
        <taxon>Salmonidae</taxon>
        <taxon>Salmoninae</taxon>
        <taxon>Oncorhynchus</taxon>
    </lineage>
</organism>
<feature type="compositionally biased region" description="Pro residues" evidence="1">
    <location>
        <begin position="509"/>
        <end position="520"/>
    </location>
</feature>
<dbReference type="InterPro" id="IPR011993">
    <property type="entry name" value="PH-like_dom_sf"/>
</dbReference>
<feature type="domain" description="PH" evidence="2">
    <location>
        <begin position="79"/>
        <end position="198"/>
    </location>
</feature>
<dbReference type="AlphaFoldDB" id="A0A060VZR4"/>
<dbReference type="PROSITE" id="PS50003">
    <property type="entry name" value="PH_DOMAIN"/>
    <property type="match status" value="1"/>
</dbReference>
<dbReference type="PANTHER" id="PTHR12752:SF4">
    <property type="entry name" value="PLECKSTRIN HOMOLOGY DOMAIN-CONTAINING FAMILY A MEMBER 7"/>
    <property type="match status" value="1"/>
</dbReference>
<feature type="compositionally biased region" description="Low complexity" evidence="1">
    <location>
        <begin position="308"/>
        <end position="317"/>
    </location>
</feature>
<protein>
    <recommendedName>
        <fullName evidence="2">PH domain-containing protein</fullName>
    </recommendedName>
</protein>
<accession>A0A060VZR4</accession>
<feature type="region of interest" description="Disordered" evidence="1">
    <location>
        <begin position="428"/>
        <end position="449"/>
    </location>
</feature>
<feature type="region of interest" description="Disordered" evidence="1">
    <location>
        <begin position="467"/>
        <end position="538"/>
    </location>
</feature>
<dbReference type="InterPro" id="IPR040392">
    <property type="entry name" value="PKHA4-7_PH"/>
</dbReference>
<dbReference type="InterPro" id="IPR001849">
    <property type="entry name" value="PH_domain"/>
</dbReference>
<dbReference type="Gene3D" id="2.30.29.30">
    <property type="entry name" value="Pleckstrin-homology domain (PH domain)/Phosphotyrosine-binding domain (PTB)"/>
    <property type="match status" value="1"/>
</dbReference>
<evidence type="ECO:0000259" key="2">
    <source>
        <dbReference type="PROSITE" id="PS50003"/>
    </source>
</evidence>
<dbReference type="EMBL" id="FR904347">
    <property type="protein sequence ID" value="CDQ60347.1"/>
    <property type="molecule type" value="Genomic_DNA"/>
</dbReference>
<dbReference type="CDD" id="cd13248">
    <property type="entry name" value="PH_PEPP1_2_3"/>
    <property type="match status" value="1"/>
</dbReference>
<gene>
    <name evidence="3" type="ORF">GSONMT00081639001</name>
</gene>
<feature type="compositionally biased region" description="Basic and acidic residues" evidence="1">
    <location>
        <begin position="259"/>
        <end position="271"/>
    </location>
</feature>
<feature type="compositionally biased region" description="Basic and acidic residues" evidence="1">
    <location>
        <begin position="205"/>
        <end position="226"/>
    </location>
</feature>
<feature type="region of interest" description="Disordered" evidence="1">
    <location>
        <begin position="201"/>
        <end position="374"/>
    </location>
</feature>
<feature type="compositionally biased region" description="Basic and acidic residues" evidence="1">
    <location>
        <begin position="239"/>
        <end position="251"/>
    </location>
</feature>
<dbReference type="SMART" id="SM00233">
    <property type="entry name" value="PH"/>
    <property type="match status" value="1"/>
</dbReference>
<proteinExistence type="predicted"/>
<dbReference type="SUPFAM" id="SSF50729">
    <property type="entry name" value="PH domain-like"/>
    <property type="match status" value="1"/>
</dbReference>
<feature type="region of interest" description="Disordered" evidence="1">
    <location>
        <begin position="391"/>
        <end position="414"/>
    </location>
</feature>
<name>A0A060VZR4_ONCMY</name>
<evidence type="ECO:0000313" key="3">
    <source>
        <dbReference type="EMBL" id="CDQ60347.1"/>
    </source>
</evidence>
<feature type="compositionally biased region" description="Pro residues" evidence="1">
    <location>
        <begin position="479"/>
        <end position="496"/>
    </location>
</feature>